<dbReference type="EMBL" id="LR797331">
    <property type="protein sequence ID" value="CAB4203410.1"/>
    <property type="molecule type" value="Genomic_DNA"/>
</dbReference>
<protein>
    <submittedName>
        <fullName evidence="2">Uncharacterized protein</fullName>
    </submittedName>
</protein>
<name>A0A6J5S4F5_9CAUD</name>
<organism evidence="2">
    <name type="scientific">uncultured Caudovirales phage</name>
    <dbReference type="NCBI Taxonomy" id="2100421"/>
    <lineage>
        <taxon>Viruses</taxon>
        <taxon>Duplodnaviria</taxon>
        <taxon>Heunggongvirae</taxon>
        <taxon>Uroviricota</taxon>
        <taxon>Caudoviricetes</taxon>
        <taxon>Peduoviridae</taxon>
        <taxon>Maltschvirus</taxon>
        <taxon>Maltschvirus maltsch</taxon>
    </lineage>
</organism>
<gene>
    <name evidence="2" type="ORF">UFOVP1382_28</name>
</gene>
<reference evidence="2" key="1">
    <citation type="submission" date="2020-05" db="EMBL/GenBank/DDBJ databases">
        <authorList>
            <person name="Chiriac C."/>
            <person name="Salcher M."/>
            <person name="Ghai R."/>
            <person name="Kavagutti S V."/>
        </authorList>
    </citation>
    <scope>NUCLEOTIDE SEQUENCE</scope>
</reference>
<evidence type="ECO:0000256" key="1">
    <source>
        <dbReference type="SAM" id="MobiDB-lite"/>
    </source>
</evidence>
<evidence type="ECO:0000313" key="2">
    <source>
        <dbReference type="EMBL" id="CAB4203410.1"/>
    </source>
</evidence>
<proteinExistence type="predicted"/>
<accession>A0A6J5S4F5</accession>
<feature type="region of interest" description="Disordered" evidence="1">
    <location>
        <begin position="55"/>
        <end position="77"/>
    </location>
</feature>
<sequence>MTVALIVTLTVVAVLAIVAWMRREDRRMVDDFMKRFPGECMICSMHRFGYQEGYERVPTPPPHDCPNGRSHIRKERP</sequence>